<dbReference type="PIRSF" id="PIRSF000303">
    <property type="entry name" value="Glutathion_perox"/>
    <property type="match status" value="1"/>
</dbReference>
<proteinExistence type="inferred from homology"/>
<dbReference type="EMBL" id="JAHLFM010000014">
    <property type="protein sequence ID" value="MBU3830689.1"/>
    <property type="molecule type" value="Genomic_DNA"/>
</dbReference>
<dbReference type="Gene3D" id="3.40.30.10">
    <property type="entry name" value="Glutaredoxin"/>
    <property type="match status" value="1"/>
</dbReference>
<evidence type="ECO:0000256" key="5">
    <source>
        <dbReference type="RuleBase" id="RU000499"/>
    </source>
</evidence>
<dbReference type="InterPro" id="IPR036249">
    <property type="entry name" value="Thioredoxin-like_sf"/>
</dbReference>
<name>A0A9E2NXM7_9BACT</name>
<protein>
    <recommendedName>
        <fullName evidence="5">Glutathione peroxidase</fullName>
    </recommendedName>
</protein>
<dbReference type="CDD" id="cd00340">
    <property type="entry name" value="GSH_Peroxidase"/>
    <property type="match status" value="1"/>
</dbReference>
<reference evidence="6" key="2">
    <citation type="submission" date="2021-04" db="EMBL/GenBank/DDBJ databases">
        <authorList>
            <person name="Gilroy R."/>
        </authorList>
    </citation>
    <scope>NUCLEOTIDE SEQUENCE</scope>
    <source>
        <strain evidence="6">A5-1222</strain>
    </source>
</reference>
<keyword evidence="3 5" id="KW-0560">Oxidoreductase</keyword>
<dbReference type="Pfam" id="PF00255">
    <property type="entry name" value="GSHPx"/>
    <property type="match status" value="1"/>
</dbReference>
<comment type="caution">
    <text evidence="6">The sequence shown here is derived from an EMBL/GenBank/DDBJ whole genome shotgun (WGS) entry which is preliminary data.</text>
</comment>
<dbReference type="PRINTS" id="PR01011">
    <property type="entry name" value="GLUTPROXDASE"/>
</dbReference>
<evidence type="ECO:0000313" key="6">
    <source>
        <dbReference type="EMBL" id="MBU3830689.1"/>
    </source>
</evidence>
<reference evidence="6" key="1">
    <citation type="journal article" date="2021" name="PeerJ">
        <title>Extensive microbial diversity within the chicken gut microbiome revealed by metagenomics and culture.</title>
        <authorList>
            <person name="Gilroy R."/>
            <person name="Ravi A."/>
            <person name="Getino M."/>
            <person name="Pursley I."/>
            <person name="Horton D.L."/>
            <person name="Alikhan N.F."/>
            <person name="Baker D."/>
            <person name="Gharbi K."/>
            <person name="Hall N."/>
            <person name="Watson M."/>
            <person name="Adriaenssens E.M."/>
            <person name="Foster-Nyarko E."/>
            <person name="Jarju S."/>
            <person name="Secka A."/>
            <person name="Antonio M."/>
            <person name="Oren A."/>
            <person name="Chaudhuri R.R."/>
            <person name="La Ragione R."/>
            <person name="Hildebrand F."/>
            <person name="Pallen M.J."/>
        </authorList>
    </citation>
    <scope>NUCLEOTIDE SEQUENCE</scope>
    <source>
        <strain evidence="6">A5-1222</strain>
    </source>
</reference>
<accession>A0A9E2NXM7</accession>
<organism evidence="6 7">
    <name type="scientific">Candidatus Ureaplasma intestinipullorum</name>
    <dbReference type="NCBI Taxonomy" id="2838770"/>
    <lineage>
        <taxon>Bacteria</taxon>
        <taxon>Bacillati</taxon>
        <taxon>Mycoplasmatota</taxon>
        <taxon>Mycoplasmoidales</taxon>
        <taxon>Mycoplasmoidaceae</taxon>
        <taxon>Ureaplasma</taxon>
    </lineage>
</organism>
<evidence type="ECO:0000256" key="4">
    <source>
        <dbReference type="PIRSR" id="PIRSR000303-1"/>
    </source>
</evidence>
<dbReference type="SUPFAM" id="SSF52833">
    <property type="entry name" value="Thioredoxin-like"/>
    <property type="match status" value="1"/>
</dbReference>
<dbReference type="InterPro" id="IPR000889">
    <property type="entry name" value="Glutathione_peroxidase"/>
</dbReference>
<evidence type="ECO:0000256" key="1">
    <source>
        <dbReference type="ARBA" id="ARBA00006926"/>
    </source>
</evidence>
<evidence type="ECO:0000256" key="2">
    <source>
        <dbReference type="ARBA" id="ARBA00022559"/>
    </source>
</evidence>
<gene>
    <name evidence="6" type="ORF">H9897_00800</name>
</gene>
<dbReference type="AlphaFoldDB" id="A0A9E2NXM7"/>
<feature type="active site" evidence="4">
    <location>
        <position position="37"/>
    </location>
</feature>
<dbReference type="InterPro" id="IPR029760">
    <property type="entry name" value="GPX_CS"/>
</dbReference>
<dbReference type="PROSITE" id="PS51355">
    <property type="entry name" value="GLUTATHIONE_PEROXID_3"/>
    <property type="match status" value="1"/>
</dbReference>
<evidence type="ECO:0000256" key="3">
    <source>
        <dbReference type="ARBA" id="ARBA00023002"/>
    </source>
</evidence>
<keyword evidence="2 5" id="KW-0575">Peroxidase</keyword>
<dbReference type="GO" id="GO:0004601">
    <property type="term" value="F:peroxidase activity"/>
    <property type="evidence" value="ECO:0007669"/>
    <property type="project" value="UniProtKB-KW"/>
</dbReference>
<dbReference type="GO" id="GO:0034599">
    <property type="term" value="P:cellular response to oxidative stress"/>
    <property type="evidence" value="ECO:0007669"/>
    <property type="project" value="TreeGrafter"/>
</dbReference>
<dbReference type="PANTHER" id="PTHR11592">
    <property type="entry name" value="GLUTATHIONE PEROXIDASE"/>
    <property type="match status" value="1"/>
</dbReference>
<dbReference type="PANTHER" id="PTHR11592:SF78">
    <property type="entry name" value="GLUTATHIONE PEROXIDASE"/>
    <property type="match status" value="1"/>
</dbReference>
<dbReference type="Proteomes" id="UP000824247">
    <property type="component" value="Unassembled WGS sequence"/>
</dbReference>
<dbReference type="FunFam" id="3.40.30.10:FF:000010">
    <property type="entry name" value="Glutathione peroxidase"/>
    <property type="match status" value="1"/>
</dbReference>
<dbReference type="PROSITE" id="PS00763">
    <property type="entry name" value="GLUTATHIONE_PEROXID_2"/>
    <property type="match status" value="1"/>
</dbReference>
<sequence length="163" mass="19472">MQKTIYDFKEIDIKGNIVDFHKYEKKVLLIVNVASKCGNTKQYNDLQYLYDKYKTQGFEILGFPCNQFFMQEPKSNEEILSFCTLNYNVTFDMFSKINVNGKEANDMYTFLKETLPWTSKAKNVKWNFEKFLIDRNGIPRYRIENKTNPRDIENKIIELLNEK</sequence>
<comment type="similarity">
    <text evidence="1 5">Belongs to the glutathione peroxidase family.</text>
</comment>
<evidence type="ECO:0000313" key="7">
    <source>
        <dbReference type="Proteomes" id="UP000824247"/>
    </source>
</evidence>